<organism evidence="8 9">
    <name type="scientific">Prorocentrum cordatum</name>
    <dbReference type="NCBI Taxonomy" id="2364126"/>
    <lineage>
        <taxon>Eukaryota</taxon>
        <taxon>Sar</taxon>
        <taxon>Alveolata</taxon>
        <taxon>Dinophyceae</taxon>
        <taxon>Prorocentrales</taxon>
        <taxon>Prorocentraceae</taxon>
        <taxon>Prorocentrum</taxon>
    </lineage>
</organism>
<dbReference type="Gene3D" id="2.40.50.140">
    <property type="entry name" value="Nucleic acid-binding proteins"/>
    <property type="match status" value="2"/>
</dbReference>
<evidence type="ECO:0000256" key="1">
    <source>
        <dbReference type="ARBA" id="ARBA00022723"/>
    </source>
</evidence>
<feature type="compositionally biased region" description="Gly residues" evidence="5">
    <location>
        <begin position="277"/>
        <end position="286"/>
    </location>
</feature>
<dbReference type="SUPFAM" id="SSF90229">
    <property type="entry name" value="CCCH zinc finger"/>
    <property type="match status" value="2"/>
</dbReference>
<evidence type="ECO:0000259" key="7">
    <source>
        <dbReference type="PROSITE" id="PS51857"/>
    </source>
</evidence>
<feature type="zinc finger region" description="C3H1-type" evidence="4">
    <location>
        <begin position="424"/>
        <end position="450"/>
    </location>
</feature>
<feature type="domain" description="C3H1-type" evidence="6">
    <location>
        <begin position="424"/>
        <end position="450"/>
    </location>
</feature>
<dbReference type="PROSITE" id="PS51857">
    <property type="entry name" value="CSD_2"/>
    <property type="match status" value="1"/>
</dbReference>
<dbReference type="InterPro" id="IPR012340">
    <property type="entry name" value="NA-bd_OB-fold"/>
</dbReference>
<dbReference type="Gene3D" id="4.10.1000.10">
    <property type="entry name" value="Zinc finger, CCCH-type"/>
    <property type="match status" value="1"/>
</dbReference>
<sequence length="496" mass="51308">MSDQELGQNLMFCHLVQELERAAPRSEADDVEVMECRVRGTVEKFAPKRGFGLISAPDGGSHVFAHWTQISSNDAWPRLPVGETIEYTPAIEDGKMVAKRITAPGGGPIDTVEEVVKTLRVLSDFYVTGTVQWFTRAGYGFIQLDAEIEWPTKCPAGAQIYVSREDLVMAEGSVCGLQEGMRVQFRVFDPLDKPVAAAEVTSIGGAPIVCQALPPKGAFATTPRARSGGTGDLIASTRGLGERLISGPRPTTGVQRTIQKPPARQAAGRQTAAAGAGARGPLGLGSGDELEEAARQWLQAAGGHAPPAAGAGADARGASDGGGGEAPAAPAAAAVPGGSADLEESARQWLQEQAAVLDPGAGHAPAATPCKYFLAGRCAKGDACRFQHAAPTAAVAASDVLSAALAAAGAAADGFAAPVGTGVTRRIPCRYFATGRCARGAACQFSHGEAADACPVPLSERMAEECAYFKRGQCMRGAACLWAHGPVELLEILLAR</sequence>
<evidence type="ECO:0000256" key="5">
    <source>
        <dbReference type="SAM" id="MobiDB-lite"/>
    </source>
</evidence>
<keyword evidence="1 4" id="KW-0479">Metal-binding</keyword>
<evidence type="ECO:0000256" key="2">
    <source>
        <dbReference type="ARBA" id="ARBA00022771"/>
    </source>
</evidence>
<dbReference type="Pfam" id="PF14608">
    <property type="entry name" value="zf-CCCH_2"/>
    <property type="match status" value="2"/>
</dbReference>
<feature type="domain" description="CSD" evidence="7">
    <location>
        <begin position="37"/>
        <end position="103"/>
    </location>
</feature>
<dbReference type="Pfam" id="PF18044">
    <property type="entry name" value="zf-CCCH_4"/>
    <property type="match status" value="1"/>
</dbReference>
<dbReference type="Gene3D" id="3.30.1370.210">
    <property type="match status" value="1"/>
</dbReference>
<dbReference type="InterPro" id="IPR002059">
    <property type="entry name" value="CSP_DNA-bd"/>
</dbReference>
<feature type="domain" description="C3H1-type" evidence="6">
    <location>
        <begin position="460"/>
        <end position="487"/>
    </location>
</feature>
<keyword evidence="9" id="KW-1185">Reference proteome</keyword>
<keyword evidence="2 4" id="KW-0863">Zinc-finger</keyword>
<dbReference type="EMBL" id="CAUYUJ010019822">
    <property type="protein sequence ID" value="CAK0893885.1"/>
    <property type="molecule type" value="Genomic_DNA"/>
</dbReference>
<feature type="domain" description="C3H1-type" evidence="6">
    <location>
        <begin position="364"/>
        <end position="391"/>
    </location>
</feature>
<dbReference type="InterPro" id="IPR011129">
    <property type="entry name" value="CSD"/>
</dbReference>
<feature type="compositionally biased region" description="Low complexity" evidence="5">
    <location>
        <begin position="301"/>
        <end position="318"/>
    </location>
</feature>
<feature type="non-terminal residue" evidence="8">
    <location>
        <position position="496"/>
    </location>
</feature>
<evidence type="ECO:0000256" key="3">
    <source>
        <dbReference type="ARBA" id="ARBA00022833"/>
    </source>
</evidence>
<evidence type="ECO:0000313" key="9">
    <source>
        <dbReference type="Proteomes" id="UP001189429"/>
    </source>
</evidence>
<keyword evidence="3 4" id="KW-0862">Zinc</keyword>
<dbReference type="InterPro" id="IPR000571">
    <property type="entry name" value="Znf_CCCH"/>
</dbReference>
<reference evidence="8" key="1">
    <citation type="submission" date="2023-10" db="EMBL/GenBank/DDBJ databases">
        <authorList>
            <person name="Chen Y."/>
            <person name="Shah S."/>
            <person name="Dougan E. K."/>
            <person name="Thang M."/>
            <person name="Chan C."/>
        </authorList>
    </citation>
    <scope>NUCLEOTIDE SEQUENCE [LARGE SCALE GENOMIC DNA]</scope>
</reference>
<accession>A0ABN9X3K4</accession>
<evidence type="ECO:0000313" key="8">
    <source>
        <dbReference type="EMBL" id="CAK0893885.1"/>
    </source>
</evidence>
<dbReference type="SMART" id="SM00357">
    <property type="entry name" value="CSP"/>
    <property type="match status" value="2"/>
</dbReference>
<dbReference type="Pfam" id="PF00313">
    <property type="entry name" value="CSD"/>
    <property type="match status" value="1"/>
</dbReference>
<evidence type="ECO:0000256" key="4">
    <source>
        <dbReference type="PROSITE-ProRule" id="PRU00723"/>
    </source>
</evidence>
<dbReference type="PANTHER" id="PTHR46565:SF20">
    <property type="entry name" value="COLD SHOCK DOMAIN-CONTAINING PROTEIN 4"/>
    <property type="match status" value="1"/>
</dbReference>
<evidence type="ECO:0000259" key="6">
    <source>
        <dbReference type="PROSITE" id="PS50103"/>
    </source>
</evidence>
<proteinExistence type="predicted"/>
<gene>
    <name evidence="8" type="ORF">PCOR1329_LOCUS73093</name>
</gene>
<feature type="compositionally biased region" description="Low complexity" evidence="5">
    <location>
        <begin position="326"/>
        <end position="340"/>
    </location>
</feature>
<dbReference type="InterPro" id="IPR036855">
    <property type="entry name" value="Znf_CCCH_sf"/>
</dbReference>
<dbReference type="PANTHER" id="PTHR46565">
    <property type="entry name" value="COLD SHOCK DOMAIN PROTEIN 2"/>
    <property type="match status" value="1"/>
</dbReference>
<feature type="zinc finger region" description="C3H1-type" evidence="4">
    <location>
        <begin position="364"/>
        <end position="391"/>
    </location>
</feature>
<comment type="caution">
    <text evidence="8">The sequence shown here is derived from an EMBL/GenBank/DDBJ whole genome shotgun (WGS) entry which is preliminary data.</text>
</comment>
<dbReference type="SMART" id="SM00356">
    <property type="entry name" value="ZnF_C3H1"/>
    <property type="match status" value="3"/>
</dbReference>
<feature type="compositionally biased region" description="Low complexity" evidence="5">
    <location>
        <begin position="261"/>
        <end position="276"/>
    </location>
</feature>
<dbReference type="Proteomes" id="UP001189429">
    <property type="component" value="Unassembled WGS sequence"/>
</dbReference>
<dbReference type="SUPFAM" id="SSF50249">
    <property type="entry name" value="Nucleic acid-binding proteins"/>
    <property type="match status" value="2"/>
</dbReference>
<dbReference type="PROSITE" id="PS50103">
    <property type="entry name" value="ZF_C3H1"/>
    <property type="match status" value="3"/>
</dbReference>
<feature type="zinc finger region" description="C3H1-type" evidence="4">
    <location>
        <begin position="460"/>
        <end position="487"/>
    </location>
</feature>
<dbReference type="InterPro" id="IPR041367">
    <property type="entry name" value="Znf-CCCH_4"/>
</dbReference>
<protein>
    <recommendedName>
        <fullName evidence="10">RING-type E3 ubiquitin transferase</fullName>
    </recommendedName>
</protein>
<feature type="region of interest" description="Disordered" evidence="5">
    <location>
        <begin position="301"/>
        <end position="346"/>
    </location>
</feature>
<name>A0ABN9X3K4_9DINO</name>
<feature type="region of interest" description="Disordered" evidence="5">
    <location>
        <begin position="220"/>
        <end position="287"/>
    </location>
</feature>
<evidence type="ECO:0008006" key="10">
    <source>
        <dbReference type="Google" id="ProtNLM"/>
    </source>
</evidence>